<evidence type="ECO:0000313" key="2">
    <source>
        <dbReference type="Proteomes" id="UP000828048"/>
    </source>
</evidence>
<name>A0ACB7ZM86_9ERIC</name>
<gene>
    <name evidence="1" type="ORF">Vadar_028758</name>
</gene>
<sequence length="134" mass="15491">MMIGNTMLLPTIKLPPTRTTRVSSFGLHWCVPLTIGKTRVKSTRRGNISGIPENEPGGHEEPGFGALDNYEYGSHQGQTNKGWYERAVKILEWKQLKISGRVIKYVIVLWRHQNMEKITLEWEDDMRAHHPHLF</sequence>
<reference evidence="1 2" key="1">
    <citation type="journal article" date="2021" name="Hortic Res">
        <title>High-quality reference genome and annotation aids understanding of berry development for evergreen blueberry (Vaccinium darrowii).</title>
        <authorList>
            <person name="Yu J."/>
            <person name="Hulse-Kemp A.M."/>
            <person name="Babiker E."/>
            <person name="Staton M."/>
        </authorList>
    </citation>
    <scope>NUCLEOTIDE SEQUENCE [LARGE SCALE GENOMIC DNA]</scope>
    <source>
        <strain evidence="2">cv. NJ 8807/NJ 8810</strain>
        <tissue evidence="1">Young leaf</tissue>
    </source>
</reference>
<protein>
    <submittedName>
        <fullName evidence="1">Uncharacterized protein</fullName>
    </submittedName>
</protein>
<organism evidence="1 2">
    <name type="scientific">Vaccinium darrowii</name>
    <dbReference type="NCBI Taxonomy" id="229202"/>
    <lineage>
        <taxon>Eukaryota</taxon>
        <taxon>Viridiplantae</taxon>
        <taxon>Streptophyta</taxon>
        <taxon>Embryophyta</taxon>
        <taxon>Tracheophyta</taxon>
        <taxon>Spermatophyta</taxon>
        <taxon>Magnoliopsida</taxon>
        <taxon>eudicotyledons</taxon>
        <taxon>Gunneridae</taxon>
        <taxon>Pentapetalae</taxon>
        <taxon>asterids</taxon>
        <taxon>Ericales</taxon>
        <taxon>Ericaceae</taxon>
        <taxon>Vaccinioideae</taxon>
        <taxon>Vaccinieae</taxon>
        <taxon>Vaccinium</taxon>
    </lineage>
</organism>
<proteinExistence type="predicted"/>
<dbReference type="Proteomes" id="UP000828048">
    <property type="component" value="Chromosome 9"/>
</dbReference>
<keyword evidence="2" id="KW-1185">Reference proteome</keyword>
<evidence type="ECO:0000313" key="1">
    <source>
        <dbReference type="EMBL" id="KAH7867091.1"/>
    </source>
</evidence>
<accession>A0ACB7ZM86</accession>
<dbReference type="EMBL" id="CM037159">
    <property type="protein sequence ID" value="KAH7867091.1"/>
    <property type="molecule type" value="Genomic_DNA"/>
</dbReference>
<comment type="caution">
    <text evidence="1">The sequence shown here is derived from an EMBL/GenBank/DDBJ whole genome shotgun (WGS) entry which is preliminary data.</text>
</comment>